<evidence type="ECO:0000256" key="7">
    <source>
        <dbReference type="RuleBase" id="RU363032"/>
    </source>
</evidence>
<dbReference type="STRING" id="1848.SAMN05443637_10372"/>
<dbReference type="AlphaFoldDB" id="A0A1M6Q3T7"/>
<evidence type="ECO:0000313" key="10">
    <source>
        <dbReference type="Proteomes" id="UP000184363"/>
    </source>
</evidence>
<organism evidence="9 10">
    <name type="scientific">Pseudonocardia thermophila</name>
    <dbReference type="NCBI Taxonomy" id="1848"/>
    <lineage>
        <taxon>Bacteria</taxon>
        <taxon>Bacillati</taxon>
        <taxon>Actinomycetota</taxon>
        <taxon>Actinomycetes</taxon>
        <taxon>Pseudonocardiales</taxon>
        <taxon>Pseudonocardiaceae</taxon>
        <taxon>Pseudonocardia</taxon>
    </lineage>
</organism>
<reference evidence="9 10" key="1">
    <citation type="submission" date="2016-11" db="EMBL/GenBank/DDBJ databases">
        <authorList>
            <person name="Jaros S."/>
            <person name="Januszkiewicz K."/>
            <person name="Wedrychowicz H."/>
        </authorList>
    </citation>
    <scope>NUCLEOTIDE SEQUENCE [LARGE SCALE GENOMIC DNA]</scope>
    <source>
        <strain evidence="9 10">DSM 43832</strain>
    </source>
</reference>
<dbReference type="PANTHER" id="PTHR43163">
    <property type="entry name" value="DIPEPTIDE TRANSPORT SYSTEM PERMEASE PROTEIN DPPB-RELATED"/>
    <property type="match status" value="1"/>
</dbReference>
<dbReference type="PANTHER" id="PTHR43163:SF6">
    <property type="entry name" value="DIPEPTIDE TRANSPORT SYSTEM PERMEASE PROTEIN DPPB-RELATED"/>
    <property type="match status" value="1"/>
</dbReference>
<comment type="subcellular location">
    <subcellularLocation>
        <location evidence="1 7">Cell membrane</location>
        <topology evidence="1 7">Multi-pass membrane protein</topology>
    </subcellularLocation>
</comment>
<keyword evidence="10" id="KW-1185">Reference proteome</keyword>
<evidence type="ECO:0000256" key="1">
    <source>
        <dbReference type="ARBA" id="ARBA00004651"/>
    </source>
</evidence>
<proteinExistence type="inferred from homology"/>
<keyword evidence="2 7" id="KW-0813">Transport</keyword>
<dbReference type="Pfam" id="PF19300">
    <property type="entry name" value="BPD_transp_1_N"/>
    <property type="match status" value="1"/>
</dbReference>
<dbReference type="CDD" id="cd06261">
    <property type="entry name" value="TM_PBP2"/>
    <property type="match status" value="1"/>
</dbReference>
<evidence type="ECO:0000256" key="4">
    <source>
        <dbReference type="ARBA" id="ARBA00022692"/>
    </source>
</evidence>
<feature type="domain" description="ABC transmembrane type-1" evidence="8">
    <location>
        <begin position="100"/>
        <end position="304"/>
    </location>
</feature>
<dbReference type="RefSeq" id="WP_073455631.1">
    <property type="nucleotide sequence ID" value="NZ_CALGVN010000033.1"/>
</dbReference>
<dbReference type="PROSITE" id="PS50928">
    <property type="entry name" value="ABC_TM1"/>
    <property type="match status" value="1"/>
</dbReference>
<dbReference type="EMBL" id="FRAP01000003">
    <property type="protein sequence ID" value="SHK14777.1"/>
    <property type="molecule type" value="Genomic_DNA"/>
</dbReference>
<dbReference type="Pfam" id="PF00528">
    <property type="entry name" value="BPD_transp_1"/>
    <property type="match status" value="1"/>
</dbReference>
<dbReference type="Gene3D" id="1.10.3720.10">
    <property type="entry name" value="MetI-like"/>
    <property type="match status" value="1"/>
</dbReference>
<evidence type="ECO:0000313" key="9">
    <source>
        <dbReference type="EMBL" id="SHK14777.1"/>
    </source>
</evidence>
<gene>
    <name evidence="9" type="ORF">SAMN05443637_10372</name>
</gene>
<keyword evidence="6 7" id="KW-0472">Membrane</keyword>
<comment type="similarity">
    <text evidence="7">Belongs to the binding-protein-dependent transport system permease family.</text>
</comment>
<evidence type="ECO:0000256" key="3">
    <source>
        <dbReference type="ARBA" id="ARBA00022475"/>
    </source>
</evidence>
<keyword evidence="5 7" id="KW-1133">Transmembrane helix</keyword>
<name>A0A1M6Q3T7_PSETH</name>
<dbReference type="GO" id="GO:0055085">
    <property type="term" value="P:transmembrane transport"/>
    <property type="evidence" value="ECO:0007669"/>
    <property type="project" value="InterPro"/>
</dbReference>
<evidence type="ECO:0000259" key="8">
    <source>
        <dbReference type="PROSITE" id="PS50928"/>
    </source>
</evidence>
<feature type="transmembrane region" description="Helical" evidence="7">
    <location>
        <begin position="182"/>
        <end position="201"/>
    </location>
</feature>
<accession>A0A1M6Q3T7</accession>
<evidence type="ECO:0000256" key="5">
    <source>
        <dbReference type="ARBA" id="ARBA00022989"/>
    </source>
</evidence>
<feature type="transmembrane region" description="Helical" evidence="7">
    <location>
        <begin position="140"/>
        <end position="162"/>
    </location>
</feature>
<feature type="transmembrane region" description="Helical" evidence="7">
    <location>
        <begin position="281"/>
        <end position="300"/>
    </location>
</feature>
<keyword evidence="4 7" id="KW-0812">Transmembrane</keyword>
<evidence type="ECO:0000256" key="2">
    <source>
        <dbReference type="ARBA" id="ARBA00022448"/>
    </source>
</evidence>
<dbReference type="GO" id="GO:0005886">
    <property type="term" value="C:plasma membrane"/>
    <property type="evidence" value="ECO:0007669"/>
    <property type="project" value="UniProtKB-SubCell"/>
</dbReference>
<feature type="transmembrane region" description="Helical" evidence="7">
    <location>
        <begin position="104"/>
        <end position="128"/>
    </location>
</feature>
<dbReference type="InterPro" id="IPR045621">
    <property type="entry name" value="BPD_transp_1_N"/>
</dbReference>
<feature type="transmembrane region" description="Helical" evidence="7">
    <location>
        <begin position="12"/>
        <end position="30"/>
    </location>
</feature>
<dbReference type="InterPro" id="IPR000515">
    <property type="entry name" value="MetI-like"/>
</dbReference>
<keyword evidence="3" id="KW-1003">Cell membrane</keyword>
<dbReference type="OrthoDB" id="9778910at2"/>
<feature type="transmembrane region" description="Helical" evidence="7">
    <location>
        <begin position="235"/>
        <end position="261"/>
    </location>
</feature>
<evidence type="ECO:0000256" key="6">
    <source>
        <dbReference type="ARBA" id="ARBA00023136"/>
    </source>
</evidence>
<protein>
    <submittedName>
        <fullName evidence="9">Peptide/nickel transport system permease protein</fullName>
    </submittedName>
</protein>
<dbReference type="SUPFAM" id="SSF161098">
    <property type="entry name" value="MetI-like"/>
    <property type="match status" value="1"/>
</dbReference>
<dbReference type="InterPro" id="IPR035906">
    <property type="entry name" value="MetI-like_sf"/>
</dbReference>
<sequence length="316" mass="33052">MIPYVGRRLAQAVLVLWAAYTVTFGLLYLLPSDAAEIMAAGGDAEATVDPAALERFRARFGLDRPLWLQYVSALGGALTGDFGVSVRSGRPVVDIIAEAFPPTLALTLAGLVAGALLGLLLSLAATLLPDGRLQALQRFLTSLPALGIAIPTFGVGLVLLQIVSFRWGLLPAFGDAGPRGLILPVLALSLPIAAVIAQLLISGIHTQSSQEYVTTARAKGVGRLRLRLAHVLPNALLPALTMTAVLTGELLGGSIIVETVFSRPGLGRIVVSAVTAQDLPLVLGLVTTGAIVFVLVNLLVDVVHPLLDPRVGWRRA</sequence>
<dbReference type="Proteomes" id="UP000184363">
    <property type="component" value="Unassembled WGS sequence"/>
</dbReference>